<sequence length="98" mass="10913">MGCSLLVSMASPVCLVLLPGKPSKTMVDCLATFVEEMQFQIKLILKIPRGHETLHNLVDEALLLKEARSWSHANLPYANVFGSFKIRPCCIDQIKQVS</sequence>
<gene>
    <name evidence="2" type="ordered locus">Os02g0435100</name>
    <name evidence="2" type="ORF">OSNPB_020435100</name>
</gene>
<proteinExistence type="predicted"/>
<evidence type="ECO:0000313" key="3">
    <source>
        <dbReference type="Proteomes" id="UP000059680"/>
    </source>
</evidence>
<reference evidence="2 3" key="2">
    <citation type="journal article" date="2013" name="Plant Cell Physiol.">
        <title>Rice Annotation Project Database (RAP-DB): an integrative and interactive database for rice genomics.</title>
        <authorList>
            <person name="Sakai H."/>
            <person name="Lee S.S."/>
            <person name="Tanaka T."/>
            <person name="Numa H."/>
            <person name="Kim J."/>
            <person name="Kawahara Y."/>
            <person name="Wakimoto H."/>
            <person name="Yang C.C."/>
            <person name="Iwamoto M."/>
            <person name="Abe T."/>
            <person name="Yamada Y."/>
            <person name="Muto A."/>
            <person name="Inokuchi H."/>
            <person name="Ikemura T."/>
            <person name="Matsumoto T."/>
            <person name="Sasaki T."/>
            <person name="Itoh T."/>
        </authorList>
    </citation>
    <scope>NUCLEOTIDE SEQUENCE [LARGE SCALE GENOMIC DNA]</scope>
    <source>
        <strain evidence="3">cv. Nipponbare</strain>
    </source>
</reference>
<reference evidence="3" key="1">
    <citation type="journal article" date="2005" name="Nature">
        <title>The map-based sequence of the rice genome.</title>
        <authorList>
            <consortium name="International rice genome sequencing project (IRGSP)"/>
            <person name="Matsumoto T."/>
            <person name="Wu J."/>
            <person name="Kanamori H."/>
            <person name="Katayose Y."/>
            <person name="Fujisawa M."/>
            <person name="Namiki N."/>
            <person name="Mizuno H."/>
            <person name="Yamamoto K."/>
            <person name="Antonio B.A."/>
            <person name="Baba T."/>
            <person name="Sakata K."/>
            <person name="Nagamura Y."/>
            <person name="Aoki H."/>
            <person name="Arikawa K."/>
            <person name="Arita K."/>
            <person name="Bito T."/>
            <person name="Chiden Y."/>
            <person name="Fujitsuka N."/>
            <person name="Fukunaka R."/>
            <person name="Hamada M."/>
            <person name="Harada C."/>
            <person name="Hayashi A."/>
            <person name="Hijishita S."/>
            <person name="Honda M."/>
            <person name="Hosokawa S."/>
            <person name="Ichikawa Y."/>
            <person name="Idonuma A."/>
            <person name="Iijima M."/>
            <person name="Ikeda M."/>
            <person name="Ikeno M."/>
            <person name="Ito K."/>
            <person name="Ito S."/>
            <person name="Ito T."/>
            <person name="Ito Y."/>
            <person name="Ito Y."/>
            <person name="Iwabuchi A."/>
            <person name="Kamiya K."/>
            <person name="Karasawa W."/>
            <person name="Kurita K."/>
            <person name="Katagiri S."/>
            <person name="Kikuta A."/>
            <person name="Kobayashi H."/>
            <person name="Kobayashi N."/>
            <person name="Machita K."/>
            <person name="Maehara T."/>
            <person name="Masukawa M."/>
            <person name="Mizubayashi T."/>
            <person name="Mukai Y."/>
            <person name="Nagasaki H."/>
            <person name="Nagata Y."/>
            <person name="Naito S."/>
            <person name="Nakashima M."/>
            <person name="Nakama Y."/>
            <person name="Nakamichi Y."/>
            <person name="Nakamura M."/>
            <person name="Meguro A."/>
            <person name="Negishi M."/>
            <person name="Ohta I."/>
            <person name="Ohta T."/>
            <person name="Okamoto M."/>
            <person name="Ono N."/>
            <person name="Saji S."/>
            <person name="Sakaguchi M."/>
            <person name="Sakai K."/>
            <person name="Shibata M."/>
            <person name="Shimokawa T."/>
            <person name="Song J."/>
            <person name="Takazaki Y."/>
            <person name="Terasawa K."/>
            <person name="Tsugane M."/>
            <person name="Tsuji K."/>
            <person name="Ueda S."/>
            <person name="Waki K."/>
            <person name="Yamagata H."/>
            <person name="Yamamoto M."/>
            <person name="Yamamoto S."/>
            <person name="Yamane H."/>
            <person name="Yoshiki S."/>
            <person name="Yoshihara R."/>
            <person name="Yukawa K."/>
            <person name="Zhong H."/>
            <person name="Yano M."/>
            <person name="Yuan Q."/>
            <person name="Ouyang S."/>
            <person name="Liu J."/>
            <person name="Jones K.M."/>
            <person name="Gansberger K."/>
            <person name="Moffat K."/>
            <person name="Hill J."/>
            <person name="Bera J."/>
            <person name="Fadrosh D."/>
            <person name="Jin S."/>
            <person name="Johri S."/>
            <person name="Kim M."/>
            <person name="Overton L."/>
            <person name="Reardon M."/>
            <person name="Tsitrin T."/>
            <person name="Vuong H."/>
            <person name="Weaver B."/>
            <person name="Ciecko A."/>
            <person name="Tallon L."/>
            <person name="Jackson J."/>
            <person name="Pai G."/>
            <person name="Aken S.V."/>
            <person name="Utterback T."/>
            <person name="Reidmuller S."/>
            <person name="Feldblyum T."/>
            <person name="Hsiao J."/>
            <person name="Zismann V."/>
            <person name="Iobst S."/>
            <person name="de Vazeille A.R."/>
            <person name="Buell C.R."/>
            <person name="Ying K."/>
            <person name="Li Y."/>
            <person name="Lu T."/>
            <person name="Huang Y."/>
            <person name="Zhao Q."/>
            <person name="Feng Q."/>
            <person name="Zhang L."/>
            <person name="Zhu J."/>
            <person name="Weng Q."/>
            <person name="Mu J."/>
            <person name="Lu Y."/>
            <person name="Fan D."/>
            <person name="Liu Y."/>
            <person name="Guan J."/>
            <person name="Zhang Y."/>
            <person name="Yu S."/>
            <person name="Liu X."/>
            <person name="Zhang Y."/>
            <person name="Hong G."/>
            <person name="Han B."/>
            <person name="Choisne N."/>
            <person name="Demange N."/>
            <person name="Orjeda G."/>
            <person name="Samain S."/>
            <person name="Cattolico L."/>
            <person name="Pelletier E."/>
            <person name="Couloux A."/>
            <person name="Segurens B."/>
            <person name="Wincker P."/>
            <person name="D'Hont A."/>
            <person name="Scarpelli C."/>
            <person name="Weissenbach J."/>
            <person name="Salanoubat M."/>
            <person name="Quetier F."/>
            <person name="Yu Y."/>
            <person name="Kim H.R."/>
            <person name="Rambo T."/>
            <person name="Currie J."/>
            <person name="Collura K."/>
            <person name="Luo M."/>
            <person name="Yang T."/>
            <person name="Ammiraju J.S.S."/>
            <person name="Engler F."/>
            <person name="Soderlund C."/>
            <person name="Wing R.A."/>
            <person name="Palmer L.E."/>
            <person name="de la Bastide M."/>
            <person name="Spiegel L."/>
            <person name="Nascimento L."/>
            <person name="Zutavern T."/>
            <person name="O'Shaughnessy A."/>
            <person name="Dike S."/>
            <person name="Dedhia N."/>
            <person name="Preston R."/>
            <person name="Balija V."/>
            <person name="McCombie W.R."/>
            <person name="Chow T."/>
            <person name="Chen H."/>
            <person name="Chung M."/>
            <person name="Chen C."/>
            <person name="Shaw J."/>
            <person name="Wu H."/>
            <person name="Hsiao K."/>
            <person name="Chao Y."/>
            <person name="Chu M."/>
            <person name="Cheng C."/>
            <person name="Hour A."/>
            <person name="Lee P."/>
            <person name="Lin S."/>
            <person name="Lin Y."/>
            <person name="Liou J."/>
            <person name="Liu S."/>
            <person name="Hsing Y."/>
            <person name="Raghuvanshi S."/>
            <person name="Mohanty A."/>
            <person name="Bharti A.K."/>
            <person name="Gaur A."/>
            <person name="Gupta V."/>
            <person name="Kumar D."/>
            <person name="Ravi V."/>
            <person name="Vij S."/>
            <person name="Kapur A."/>
            <person name="Khurana P."/>
            <person name="Khurana P."/>
            <person name="Khurana J.P."/>
            <person name="Tyagi A.K."/>
            <person name="Gaikwad K."/>
            <person name="Singh A."/>
            <person name="Dalal V."/>
            <person name="Srivastava S."/>
            <person name="Dixit A."/>
            <person name="Pal A.K."/>
            <person name="Ghazi I.A."/>
            <person name="Yadav M."/>
            <person name="Pandit A."/>
            <person name="Bhargava A."/>
            <person name="Sureshbabu K."/>
            <person name="Batra K."/>
            <person name="Sharma T.R."/>
            <person name="Mohapatra T."/>
            <person name="Singh N.K."/>
            <person name="Messing J."/>
            <person name="Nelson A.B."/>
            <person name="Fuks G."/>
            <person name="Kavchok S."/>
            <person name="Keizer G."/>
            <person name="Linton E."/>
            <person name="Llaca V."/>
            <person name="Song R."/>
            <person name="Tanyolac B."/>
            <person name="Young S."/>
            <person name="Ho-Il K."/>
            <person name="Hahn J.H."/>
            <person name="Sangsakoo G."/>
            <person name="Vanavichit A."/>
            <person name="de Mattos Luiz.A.T."/>
            <person name="Zimmer P.D."/>
            <person name="Malone G."/>
            <person name="Dellagostin O."/>
            <person name="de Oliveira A.C."/>
            <person name="Bevan M."/>
            <person name="Bancroft I."/>
            <person name="Minx P."/>
            <person name="Cordum H."/>
            <person name="Wilson R."/>
            <person name="Cheng Z."/>
            <person name="Jin W."/>
            <person name="Jiang J."/>
            <person name="Leong S.A."/>
            <person name="Iwama H."/>
            <person name="Gojobori T."/>
            <person name="Itoh T."/>
            <person name="Niimura Y."/>
            <person name="Fujii Y."/>
            <person name="Habara T."/>
            <person name="Sakai H."/>
            <person name="Sato Y."/>
            <person name="Wilson G."/>
            <person name="Kumar K."/>
            <person name="McCouch S."/>
            <person name="Juretic N."/>
            <person name="Hoen D."/>
            <person name="Wright S."/>
            <person name="Bruskiewich R."/>
            <person name="Bureau T."/>
            <person name="Miyao A."/>
            <person name="Hirochika H."/>
            <person name="Nishikawa T."/>
            <person name="Kadowaki K."/>
            <person name="Sugiura M."/>
            <person name="Burr B."/>
            <person name="Sasaki T."/>
        </authorList>
    </citation>
    <scope>NUCLEOTIDE SEQUENCE [LARGE SCALE GENOMIC DNA]</scope>
    <source>
        <strain evidence="3">cv. Nipponbare</strain>
    </source>
</reference>
<feature type="signal peptide" evidence="1">
    <location>
        <begin position="1"/>
        <end position="15"/>
    </location>
</feature>
<accession>A0A0P0VII6</accession>
<reference evidence="2 3" key="3">
    <citation type="journal article" date="2013" name="Rice">
        <title>Improvement of the Oryza sativa Nipponbare reference genome using next generation sequence and optical map data.</title>
        <authorList>
            <person name="Kawahara Y."/>
            <person name="de la Bastide M."/>
            <person name="Hamilton J.P."/>
            <person name="Kanamori H."/>
            <person name="McCombie W.R."/>
            <person name="Ouyang S."/>
            <person name="Schwartz D.C."/>
            <person name="Tanaka T."/>
            <person name="Wu J."/>
            <person name="Zhou S."/>
            <person name="Childs K.L."/>
            <person name="Davidson R.M."/>
            <person name="Lin H."/>
            <person name="Quesada-Ocampo L."/>
            <person name="Vaillancourt B."/>
            <person name="Sakai H."/>
            <person name="Lee S.S."/>
            <person name="Kim J."/>
            <person name="Numa H."/>
            <person name="Itoh T."/>
            <person name="Buell C.R."/>
            <person name="Matsumoto T."/>
        </authorList>
    </citation>
    <scope>NUCLEOTIDE SEQUENCE [LARGE SCALE GENOMIC DNA]</scope>
    <source>
        <strain evidence="3">cv. Nipponbare</strain>
    </source>
</reference>
<feature type="chain" id="PRO_5012520222" evidence="1">
    <location>
        <begin position="16"/>
        <end position="98"/>
    </location>
</feature>
<name>A0A0P0VII6_ORYSJ</name>
<dbReference type="AlphaFoldDB" id="A0A0P0VII6"/>
<dbReference type="PaxDb" id="39947-A0A0P0VII6"/>
<protein>
    <submittedName>
        <fullName evidence="2">Os02g0435100 protein</fullName>
    </submittedName>
</protein>
<evidence type="ECO:0000313" key="2">
    <source>
        <dbReference type="EMBL" id="BAS78456.1"/>
    </source>
</evidence>
<dbReference type="InParanoid" id="A0A0P0VII6"/>
<keyword evidence="1" id="KW-0732">Signal</keyword>
<organism evidence="2 3">
    <name type="scientific">Oryza sativa subsp. japonica</name>
    <name type="common">Rice</name>
    <dbReference type="NCBI Taxonomy" id="39947"/>
    <lineage>
        <taxon>Eukaryota</taxon>
        <taxon>Viridiplantae</taxon>
        <taxon>Streptophyta</taxon>
        <taxon>Embryophyta</taxon>
        <taxon>Tracheophyta</taxon>
        <taxon>Spermatophyta</taxon>
        <taxon>Magnoliopsida</taxon>
        <taxon>Liliopsida</taxon>
        <taxon>Poales</taxon>
        <taxon>Poaceae</taxon>
        <taxon>BOP clade</taxon>
        <taxon>Oryzoideae</taxon>
        <taxon>Oryzeae</taxon>
        <taxon>Oryzinae</taxon>
        <taxon>Oryza</taxon>
        <taxon>Oryza sativa</taxon>
    </lineage>
</organism>
<dbReference type="Proteomes" id="UP000059680">
    <property type="component" value="Chromosome 2"/>
</dbReference>
<dbReference type="EMBL" id="AP014958">
    <property type="protein sequence ID" value="BAS78456.1"/>
    <property type="molecule type" value="Genomic_DNA"/>
</dbReference>
<keyword evidence="3" id="KW-1185">Reference proteome</keyword>
<evidence type="ECO:0000256" key="1">
    <source>
        <dbReference type="SAM" id="SignalP"/>
    </source>
</evidence>